<reference evidence="17" key="2">
    <citation type="submission" date="2025-04" db="UniProtKB">
        <authorList>
            <consortium name="RefSeq"/>
        </authorList>
    </citation>
    <scope>IDENTIFICATION</scope>
    <source>
        <strain evidence="17">Aabys</strain>
    </source>
</reference>
<dbReference type="STRING" id="7370.A0A1I8MHF8"/>
<evidence type="ECO:0000256" key="5">
    <source>
        <dbReference type="ARBA" id="ARBA00039114"/>
    </source>
</evidence>
<dbReference type="InterPro" id="IPR016181">
    <property type="entry name" value="Acyl_CoA_acyltransferase"/>
</dbReference>
<comment type="catalytic activity">
    <reaction evidence="10">
        <text>serotonin + (9Z)-octadecenoyl-CoA = N-(9Z-octadecenoyl)-serotonin + CoA + H(+)</text>
        <dbReference type="Rhea" id="RHEA:51392"/>
        <dbReference type="ChEBI" id="CHEBI:15378"/>
        <dbReference type="ChEBI" id="CHEBI:57287"/>
        <dbReference type="ChEBI" id="CHEBI:57387"/>
        <dbReference type="ChEBI" id="CHEBI:134064"/>
        <dbReference type="ChEBI" id="CHEBI:350546"/>
    </reaction>
    <physiologicalReaction direction="left-to-right" evidence="10">
        <dbReference type="Rhea" id="RHEA:51393"/>
    </physiologicalReaction>
</comment>
<evidence type="ECO:0000256" key="7">
    <source>
        <dbReference type="ARBA" id="ARBA00050849"/>
    </source>
</evidence>
<evidence type="ECO:0000256" key="2">
    <source>
        <dbReference type="ARBA" id="ARBA00023315"/>
    </source>
</evidence>
<sequence length="230" mass="26296">MCDQSNRNGNKNNNKSSNADIQMKIIATEDCDKVIKFLWENFFPYAPLAGSEPKWIPSREDEMVLREGITKHNCSIVAMKEDQIIGVSIALPKNRSAADEYFEAAKKAGKNKHGYIMQLLGEIMCKTDIFNRYGVEETLYVYLVSVAPNQRGRNIAYLMMRELMRVGKEKKFEVLSIDCSSYYCAQVCERLGMECLSTVPFSDYLDEKGEVIFRPSPPHVAMETYAQRLQ</sequence>
<evidence type="ECO:0000256" key="8">
    <source>
        <dbReference type="ARBA" id="ARBA00051284"/>
    </source>
</evidence>
<comment type="similarity">
    <text evidence="4">Belongs to the acetyltransferase family. AANAT subfamily.</text>
</comment>
<dbReference type="Pfam" id="PF00583">
    <property type="entry name" value="Acetyltransf_1"/>
    <property type="match status" value="1"/>
</dbReference>
<dbReference type="CDD" id="cd04301">
    <property type="entry name" value="NAT_SF"/>
    <property type="match status" value="1"/>
</dbReference>
<gene>
    <name evidence="15" type="primary">101901764</name>
    <name evidence="17" type="synonym">LOC101901764</name>
</gene>
<dbReference type="Gene3D" id="3.40.630.30">
    <property type="match status" value="1"/>
</dbReference>
<evidence type="ECO:0000256" key="3">
    <source>
        <dbReference type="ARBA" id="ARBA00037926"/>
    </source>
</evidence>
<evidence type="ECO:0000259" key="14">
    <source>
        <dbReference type="Pfam" id="PF00583"/>
    </source>
</evidence>
<evidence type="ECO:0000256" key="11">
    <source>
        <dbReference type="ARBA" id="ARBA00052178"/>
    </source>
</evidence>
<keyword evidence="2" id="KW-0012">Acyltransferase</keyword>
<dbReference type="VEuPathDB" id="VectorBase:MDOA004926"/>
<dbReference type="VEuPathDB" id="VectorBase:MDOMA2_016793"/>
<accession>A0A1I8MHF8</accession>
<proteinExistence type="inferred from homology"/>
<evidence type="ECO:0000256" key="6">
    <source>
        <dbReference type="ARBA" id="ARBA00050189"/>
    </source>
</evidence>
<comment type="catalytic activity">
    <reaction evidence="6">
        <text>dopamine + (9Z)-octadecenoyl-CoA = N-(9Z-octadecanoyl)-dopamine + CoA + H(+)</text>
        <dbReference type="Rhea" id="RHEA:51380"/>
        <dbReference type="ChEBI" id="CHEBI:15378"/>
        <dbReference type="ChEBI" id="CHEBI:31883"/>
        <dbReference type="ChEBI" id="CHEBI:57287"/>
        <dbReference type="ChEBI" id="CHEBI:57387"/>
        <dbReference type="ChEBI" id="CHEBI:59905"/>
    </reaction>
    <physiologicalReaction direction="left-to-right" evidence="6">
        <dbReference type="Rhea" id="RHEA:51381"/>
    </physiologicalReaction>
</comment>
<dbReference type="AlphaFoldDB" id="A0A1I8MHF8"/>
<keyword evidence="16" id="KW-1185">Reference proteome</keyword>
<dbReference type="SUPFAM" id="SSF55729">
    <property type="entry name" value="Acyl-CoA N-acyltransferases (Nat)"/>
    <property type="match status" value="1"/>
</dbReference>
<dbReference type="PANTHER" id="PTHR20905">
    <property type="entry name" value="N-ACETYLTRANSFERASE-RELATED"/>
    <property type="match status" value="1"/>
</dbReference>
<comment type="catalytic activity">
    <reaction evidence="13">
        <text>serotonin + acetyl-CoA = N-acetylserotonin + CoA + H(+)</text>
        <dbReference type="Rhea" id="RHEA:25217"/>
        <dbReference type="ChEBI" id="CHEBI:15378"/>
        <dbReference type="ChEBI" id="CHEBI:17697"/>
        <dbReference type="ChEBI" id="CHEBI:57287"/>
        <dbReference type="ChEBI" id="CHEBI:57288"/>
        <dbReference type="ChEBI" id="CHEBI:350546"/>
        <dbReference type="EC" id="2.3.1.87"/>
    </reaction>
    <physiologicalReaction direction="left-to-right" evidence="13">
        <dbReference type="Rhea" id="RHEA:25218"/>
    </physiologicalReaction>
</comment>
<dbReference type="Proteomes" id="UP001652621">
    <property type="component" value="Unplaced"/>
</dbReference>
<dbReference type="EnsemblMetazoa" id="MDOA004926-RA">
    <property type="protein sequence ID" value="MDOA004926-PA"/>
    <property type="gene ID" value="MDOA004926"/>
</dbReference>
<reference evidence="15" key="1">
    <citation type="submission" date="2020-05" db="UniProtKB">
        <authorList>
            <consortium name="EnsemblMetazoa"/>
        </authorList>
    </citation>
    <scope>IDENTIFICATION</scope>
    <source>
        <strain evidence="15">Aabys</strain>
    </source>
</reference>
<comment type="catalytic activity">
    <reaction evidence="9">
        <text>dopamine + acetyl-CoA = N-acetyldopamine + CoA + H(+)</text>
        <dbReference type="Rhea" id="RHEA:51388"/>
        <dbReference type="ChEBI" id="CHEBI:15378"/>
        <dbReference type="ChEBI" id="CHEBI:57287"/>
        <dbReference type="ChEBI" id="CHEBI:57288"/>
        <dbReference type="ChEBI" id="CHEBI:59905"/>
        <dbReference type="ChEBI" id="CHEBI:125678"/>
    </reaction>
    <physiologicalReaction direction="left-to-right" evidence="9">
        <dbReference type="Rhea" id="RHEA:51389"/>
    </physiologicalReaction>
</comment>
<dbReference type="InterPro" id="IPR000182">
    <property type="entry name" value="GNAT_dom"/>
</dbReference>
<evidence type="ECO:0000256" key="13">
    <source>
        <dbReference type="ARBA" id="ARBA00052491"/>
    </source>
</evidence>
<name>A0A1I8MHF8_MUSDO</name>
<dbReference type="GO" id="GO:0004059">
    <property type="term" value="F:aralkylamine N-acetyltransferase activity"/>
    <property type="evidence" value="ECO:0007669"/>
    <property type="project" value="UniProtKB-EC"/>
</dbReference>
<comment type="catalytic activity">
    <reaction evidence="8">
        <text>serotonin + (5Z,8Z,11Z,14Z)-eicosatetraenoyl-CoA = N-[(5Z,8Z,11Z,14Z)-eicosatetraenoyl]-serotonin + CoA + H(+)</text>
        <dbReference type="Rhea" id="RHEA:51396"/>
        <dbReference type="ChEBI" id="CHEBI:15378"/>
        <dbReference type="ChEBI" id="CHEBI:57287"/>
        <dbReference type="ChEBI" id="CHEBI:57368"/>
        <dbReference type="ChEBI" id="CHEBI:132255"/>
        <dbReference type="ChEBI" id="CHEBI:350546"/>
    </reaction>
    <physiologicalReaction direction="left-to-right" evidence="8">
        <dbReference type="Rhea" id="RHEA:51397"/>
    </physiologicalReaction>
</comment>
<dbReference type="EC" id="2.3.1.87" evidence="5"/>
<protein>
    <recommendedName>
        <fullName evidence="5">aralkylamine N-acetyltransferase</fullName>
        <ecNumber evidence="5">2.3.1.87</ecNumber>
    </recommendedName>
</protein>
<dbReference type="PANTHER" id="PTHR20905:SF1">
    <property type="entry name" value="AT07410P-RELATED"/>
    <property type="match status" value="1"/>
</dbReference>
<evidence type="ECO:0000256" key="9">
    <source>
        <dbReference type="ARBA" id="ARBA00051711"/>
    </source>
</evidence>
<comment type="catalytic activity">
    <reaction evidence="7">
        <text>serotonin + octadecanoyl-CoA = N-octadecanoyl-serotonin + CoA + H(+)</text>
        <dbReference type="Rhea" id="RHEA:51400"/>
        <dbReference type="ChEBI" id="CHEBI:15378"/>
        <dbReference type="ChEBI" id="CHEBI:57287"/>
        <dbReference type="ChEBI" id="CHEBI:57394"/>
        <dbReference type="ChEBI" id="CHEBI:134065"/>
        <dbReference type="ChEBI" id="CHEBI:350546"/>
    </reaction>
    <physiologicalReaction direction="left-to-right" evidence="7">
        <dbReference type="Rhea" id="RHEA:51401"/>
    </physiologicalReaction>
</comment>
<evidence type="ECO:0000256" key="10">
    <source>
        <dbReference type="ARBA" id="ARBA00051823"/>
    </source>
</evidence>
<dbReference type="OrthoDB" id="8113373at2759"/>
<evidence type="ECO:0000256" key="12">
    <source>
        <dbReference type="ARBA" id="ARBA00052335"/>
    </source>
</evidence>
<dbReference type="KEGG" id="mde:101901764"/>
<evidence type="ECO:0000313" key="16">
    <source>
        <dbReference type="Proteomes" id="UP001652621"/>
    </source>
</evidence>
<comment type="pathway">
    <text evidence="3">Aromatic compound metabolism; melatonin biosynthesis; melatonin from serotonin: step 1/2.</text>
</comment>
<dbReference type="RefSeq" id="XP_005186939.1">
    <property type="nucleotide sequence ID" value="XM_005186882.3"/>
</dbReference>
<dbReference type="GeneID" id="101901764"/>
<comment type="catalytic activity">
    <reaction evidence="11">
        <text>serotonin + hexadecanoyl-CoA = N-hexadecanoyl-serotonin + CoA + H(+)</text>
        <dbReference type="Rhea" id="RHEA:51384"/>
        <dbReference type="ChEBI" id="CHEBI:15378"/>
        <dbReference type="ChEBI" id="CHEBI:57287"/>
        <dbReference type="ChEBI" id="CHEBI:57379"/>
        <dbReference type="ChEBI" id="CHEBI:134059"/>
        <dbReference type="ChEBI" id="CHEBI:350546"/>
    </reaction>
    <physiologicalReaction direction="left-to-right" evidence="11">
        <dbReference type="Rhea" id="RHEA:51385"/>
    </physiologicalReaction>
</comment>
<dbReference type="eggNOG" id="ENOG502SFIM">
    <property type="taxonomic scope" value="Eukaryota"/>
</dbReference>
<evidence type="ECO:0000256" key="1">
    <source>
        <dbReference type="ARBA" id="ARBA00022679"/>
    </source>
</evidence>
<comment type="catalytic activity">
    <reaction evidence="12">
        <text>dopamine + hexadecanoyl-CoA = N-hexadecanoyl-dopamine + CoA + H(+)</text>
        <dbReference type="Rhea" id="RHEA:51376"/>
        <dbReference type="ChEBI" id="CHEBI:15378"/>
        <dbReference type="ChEBI" id="CHEBI:57287"/>
        <dbReference type="ChEBI" id="CHEBI:57379"/>
        <dbReference type="ChEBI" id="CHEBI:59905"/>
        <dbReference type="ChEBI" id="CHEBI:134058"/>
    </reaction>
    <physiologicalReaction direction="left-to-right" evidence="12">
        <dbReference type="Rhea" id="RHEA:51377"/>
    </physiologicalReaction>
</comment>
<keyword evidence="1" id="KW-0808">Transferase</keyword>
<feature type="domain" description="N-acetyltransferase" evidence="14">
    <location>
        <begin position="71"/>
        <end position="180"/>
    </location>
</feature>
<organism evidence="15">
    <name type="scientific">Musca domestica</name>
    <name type="common">House fly</name>
    <dbReference type="NCBI Taxonomy" id="7370"/>
    <lineage>
        <taxon>Eukaryota</taxon>
        <taxon>Metazoa</taxon>
        <taxon>Ecdysozoa</taxon>
        <taxon>Arthropoda</taxon>
        <taxon>Hexapoda</taxon>
        <taxon>Insecta</taxon>
        <taxon>Pterygota</taxon>
        <taxon>Neoptera</taxon>
        <taxon>Endopterygota</taxon>
        <taxon>Diptera</taxon>
        <taxon>Brachycera</taxon>
        <taxon>Muscomorpha</taxon>
        <taxon>Muscoidea</taxon>
        <taxon>Muscidae</taxon>
        <taxon>Musca</taxon>
    </lineage>
</organism>
<evidence type="ECO:0000313" key="15">
    <source>
        <dbReference type="EnsemblMetazoa" id="MDOA004926-PA"/>
    </source>
</evidence>
<evidence type="ECO:0000256" key="4">
    <source>
        <dbReference type="ARBA" id="ARBA00038182"/>
    </source>
</evidence>
<dbReference type="FunFam" id="3.40.630.30:FF:000046">
    <property type="entry name" value="Dopamine N-acetyltransferase"/>
    <property type="match status" value="1"/>
</dbReference>
<evidence type="ECO:0000313" key="17">
    <source>
        <dbReference type="RefSeq" id="XP_005186939.1"/>
    </source>
</evidence>